<dbReference type="Pfam" id="PF07525">
    <property type="entry name" value="SOCS_box"/>
    <property type="match status" value="1"/>
</dbReference>
<dbReference type="InterPro" id="IPR001496">
    <property type="entry name" value="SOCS_box"/>
</dbReference>
<dbReference type="Gene3D" id="1.25.40.20">
    <property type="entry name" value="Ankyrin repeat-containing domain"/>
    <property type="match status" value="1"/>
</dbReference>
<evidence type="ECO:0000313" key="6">
    <source>
        <dbReference type="Proteomes" id="UP001652642"/>
    </source>
</evidence>
<dbReference type="Gene3D" id="1.10.750.20">
    <property type="entry name" value="SOCS box"/>
    <property type="match status" value="1"/>
</dbReference>
<evidence type="ECO:0000256" key="3">
    <source>
        <dbReference type="ARBA" id="ARBA00023043"/>
    </source>
</evidence>
<name>A0A6J0UWZ0_9SAUR</name>
<comment type="pathway">
    <text evidence="1">Protein modification; protein ubiquitination.</text>
</comment>
<dbReference type="SUPFAM" id="SSF48403">
    <property type="entry name" value="Ankyrin repeat"/>
    <property type="match status" value="1"/>
</dbReference>
<evidence type="ECO:0000256" key="4">
    <source>
        <dbReference type="PROSITE-ProRule" id="PRU00023"/>
    </source>
</evidence>
<reference evidence="6" key="2">
    <citation type="submission" date="2025-05" db="UniProtKB">
        <authorList>
            <consortium name="RefSeq"/>
        </authorList>
    </citation>
    <scope>NUCLEOTIDE SEQUENCE [LARGE SCALE GENOMIC DNA]</scope>
</reference>
<dbReference type="InterPro" id="IPR036770">
    <property type="entry name" value="Ankyrin_rpt-contain_sf"/>
</dbReference>
<dbReference type="Proteomes" id="UP001652642">
    <property type="component" value="Chromosome 2"/>
</dbReference>
<dbReference type="RefSeq" id="XP_020664473.1">
    <property type="nucleotide sequence ID" value="XM_020808814.1"/>
</dbReference>
<keyword evidence="2" id="KW-0677">Repeat</keyword>
<dbReference type="GO" id="GO:0035556">
    <property type="term" value="P:intracellular signal transduction"/>
    <property type="evidence" value="ECO:0007669"/>
    <property type="project" value="InterPro"/>
</dbReference>
<dbReference type="AlphaFoldDB" id="A0A6J0UWZ0"/>
<dbReference type="PRINTS" id="PR01415">
    <property type="entry name" value="ANKYRIN"/>
</dbReference>
<evidence type="ECO:0000259" key="5">
    <source>
        <dbReference type="PROSITE" id="PS50225"/>
    </source>
</evidence>
<dbReference type="InterPro" id="IPR002110">
    <property type="entry name" value="Ankyrin_rpt"/>
</dbReference>
<dbReference type="RefSeq" id="XP_072845347.1">
    <property type="nucleotide sequence ID" value="XM_072989246.1"/>
</dbReference>
<dbReference type="GO" id="GO:0016567">
    <property type="term" value="P:protein ubiquitination"/>
    <property type="evidence" value="ECO:0007669"/>
    <property type="project" value="UniProtKB-UniPathway"/>
</dbReference>
<dbReference type="SMART" id="SM00248">
    <property type="entry name" value="ANK"/>
    <property type="match status" value="4"/>
</dbReference>
<evidence type="ECO:0000313" key="9">
    <source>
        <dbReference type="RefSeq" id="XP_072845347.1"/>
    </source>
</evidence>
<sequence length="253" mass="28439">MWTEGLCSSGKMGFYISSLSRAPYGNRVPPESSRPPAKRYQAAPSYNYRWTELHYEASRGNVEKLKQLLLTSGRELVDKKDYYGKTPLYWAAYKGQKHTVELLLQHGANVNTCCKHGGTPLHAAIGLFPDCTLLLIQHGADVNLQDNWGVTPMYLAACSGQTECIRLLVQAGACISYRNKRTGVPPKRLVAQPALIAWMEACRRQPPSLKHLSRLSVRTALGHRRLRAIRDFDLPPVLKQYLMFEDLTLPDVS</sequence>
<dbReference type="UniPathway" id="UPA00143"/>
<protein>
    <submittedName>
        <fullName evidence="7">Ankyrin repeat domain-containing protein 10-like isoform X1</fullName>
    </submittedName>
    <submittedName>
        <fullName evidence="8 9">Transient receptor potential cation channel subfamily A member 1-like</fullName>
    </submittedName>
</protein>
<proteinExistence type="predicted"/>
<evidence type="ECO:0000313" key="8">
    <source>
        <dbReference type="RefSeq" id="XP_072845346.1"/>
    </source>
</evidence>
<dbReference type="PROSITE" id="PS50297">
    <property type="entry name" value="ANK_REP_REGION"/>
    <property type="match status" value="2"/>
</dbReference>
<dbReference type="PANTHER" id="PTHR24189:SF73">
    <property type="entry name" value="ANKYRIN REPEAT AND SOCS BOX-CONTAINING 15B"/>
    <property type="match status" value="1"/>
</dbReference>
<keyword evidence="6" id="KW-1185">Reference proteome</keyword>
<dbReference type="GeneID" id="110087266"/>
<dbReference type="PROSITE" id="PS50225">
    <property type="entry name" value="SOCS"/>
    <property type="match status" value="1"/>
</dbReference>
<dbReference type="KEGG" id="pvt:110087266"/>
<dbReference type="RefSeq" id="XP_072845346.1">
    <property type="nucleotide sequence ID" value="XM_072989245.1"/>
</dbReference>
<dbReference type="FunFam" id="1.10.750.20:FF:000001">
    <property type="entry name" value="Ankyrin repeat and SOCS box containing 1"/>
    <property type="match status" value="1"/>
</dbReference>
<accession>A0A6J0UWZ0</accession>
<dbReference type="InterPro" id="IPR036036">
    <property type="entry name" value="SOCS_box-like_dom_sf"/>
</dbReference>
<feature type="repeat" description="ANK" evidence="4">
    <location>
        <begin position="148"/>
        <end position="180"/>
    </location>
</feature>
<evidence type="ECO:0000256" key="1">
    <source>
        <dbReference type="ARBA" id="ARBA00004906"/>
    </source>
</evidence>
<dbReference type="Pfam" id="PF12796">
    <property type="entry name" value="Ank_2"/>
    <property type="match status" value="1"/>
</dbReference>
<evidence type="ECO:0000313" key="7">
    <source>
        <dbReference type="RefSeq" id="XP_020664473.1"/>
    </source>
</evidence>
<gene>
    <name evidence="7 8 9" type="primary">LOC110087266</name>
</gene>
<dbReference type="PANTHER" id="PTHR24189">
    <property type="entry name" value="MYOTROPHIN"/>
    <property type="match status" value="1"/>
</dbReference>
<dbReference type="PROSITE" id="PS50088">
    <property type="entry name" value="ANK_REPEAT"/>
    <property type="match status" value="2"/>
</dbReference>
<reference evidence="7" key="1">
    <citation type="submission" date="2025-04" db="UniProtKB">
        <authorList>
            <consortium name="RefSeq"/>
        </authorList>
    </citation>
    <scope>IDENTIFICATION</scope>
</reference>
<dbReference type="InterPro" id="IPR050745">
    <property type="entry name" value="Multifunctional_regulatory"/>
</dbReference>
<dbReference type="SMART" id="SM00969">
    <property type="entry name" value="SOCS_box"/>
    <property type="match status" value="1"/>
</dbReference>
<keyword evidence="3 4" id="KW-0040">ANK repeat</keyword>
<dbReference type="SUPFAM" id="SSF158235">
    <property type="entry name" value="SOCS box-like"/>
    <property type="match status" value="1"/>
</dbReference>
<evidence type="ECO:0000256" key="2">
    <source>
        <dbReference type="ARBA" id="ARBA00022737"/>
    </source>
</evidence>
<dbReference type="CDD" id="cd03716">
    <property type="entry name" value="SOCS_ASB_like"/>
    <property type="match status" value="1"/>
</dbReference>
<dbReference type="Pfam" id="PF00023">
    <property type="entry name" value="Ank"/>
    <property type="match status" value="1"/>
</dbReference>
<feature type="domain" description="SOCS box" evidence="5">
    <location>
        <begin position="203"/>
        <end position="248"/>
    </location>
</feature>
<feature type="repeat" description="ANK" evidence="4">
    <location>
        <begin position="83"/>
        <end position="115"/>
    </location>
</feature>
<organism evidence="6 7">
    <name type="scientific">Pogona vitticeps</name>
    <name type="common">central bearded dragon</name>
    <dbReference type="NCBI Taxonomy" id="103695"/>
    <lineage>
        <taxon>Eukaryota</taxon>
        <taxon>Metazoa</taxon>
        <taxon>Chordata</taxon>
        <taxon>Craniata</taxon>
        <taxon>Vertebrata</taxon>
        <taxon>Euteleostomi</taxon>
        <taxon>Lepidosauria</taxon>
        <taxon>Squamata</taxon>
        <taxon>Bifurcata</taxon>
        <taxon>Unidentata</taxon>
        <taxon>Episquamata</taxon>
        <taxon>Toxicofera</taxon>
        <taxon>Iguania</taxon>
        <taxon>Acrodonta</taxon>
        <taxon>Agamidae</taxon>
        <taxon>Amphibolurinae</taxon>
        <taxon>Pogona</taxon>
    </lineage>
</organism>